<accession>A0A100IRI6</accession>
<dbReference type="InterPro" id="IPR001128">
    <property type="entry name" value="Cyt_P450"/>
</dbReference>
<feature type="transmembrane region" description="Helical" evidence="1">
    <location>
        <begin position="16"/>
        <end position="34"/>
    </location>
</feature>
<keyword evidence="1" id="KW-1133">Transmembrane helix</keyword>
<dbReference type="Pfam" id="PF00067">
    <property type="entry name" value="p450"/>
    <property type="match status" value="1"/>
</dbReference>
<keyword evidence="1" id="KW-0812">Transmembrane</keyword>
<dbReference type="VEuPathDB" id="FungiDB:An08g07910"/>
<dbReference type="VEuPathDB" id="FungiDB:M747DRAFT_280659"/>
<keyword evidence="3" id="KW-0503">Monooxygenase</keyword>
<dbReference type="Pfam" id="PF26639">
    <property type="entry name" value="Het-6_barrel"/>
    <property type="match status" value="1"/>
</dbReference>
<dbReference type="VEuPathDB" id="FungiDB:M747DRAFT_329420"/>
<dbReference type="VEuPathDB" id="FungiDB:An02g12950"/>
<dbReference type="SUPFAM" id="SSF48264">
    <property type="entry name" value="Cytochrome P450"/>
    <property type="match status" value="1"/>
</dbReference>
<dbReference type="Pfam" id="PF06985">
    <property type="entry name" value="HET"/>
    <property type="match status" value="1"/>
</dbReference>
<dbReference type="Proteomes" id="UP000068243">
    <property type="component" value="Unassembled WGS sequence"/>
</dbReference>
<comment type="caution">
    <text evidence="3">The sequence shown here is derived from an EMBL/GenBank/DDBJ whole genome shotgun (WGS) entry which is preliminary data.</text>
</comment>
<dbReference type="VEuPathDB" id="FungiDB:ASPNIDRAFT2_1108786"/>
<keyword evidence="1" id="KW-0472">Membrane</keyword>
<evidence type="ECO:0000256" key="1">
    <source>
        <dbReference type="SAM" id="Phobius"/>
    </source>
</evidence>
<dbReference type="InterPro" id="IPR010730">
    <property type="entry name" value="HET"/>
</dbReference>
<dbReference type="VEuPathDB" id="FungiDB:ATCC64974_36820"/>
<evidence type="ECO:0000259" key="2">
    <source>
        <dbReference type="Pfam" id="PF06985"/>
    </source>
</evidence>
<dbReference type="GO" id="GO:0004497">
    <property type="term" value="F:monooxygenase activity"/>
    <property type="evidence" value="ECO:0007669"/>
    <property type="project" value="UniProtKB-KW"/>
</dbReference>
<keyword evidence="3" id="KW-0560">Oxidoreductase</keyword>
<evidence type="ECO:0000313" key="3">
    <source>
        <dbReference type="EMBL" id="GAQ46007.1"/>
    </source>
</evidence>
<dbReference type="Gene3D" id="1.10.630.10">
    <property type="entry name" value="Cytochrome P450"/>
    <property type="match status" value="1"/>
</dbReference>
<proteinExistence type="predicted"/>
<dbReference type="InterPro" id="IPR036396">
    <property type="entry name" value="Cyt_P450_sf"/>
</dbReference>
<dbReference type="VEuPathDB" id="FungiDB:ASPNIDRAFT2_1122757"/>
<dbReference type="GO" id="GO:0016705">
    <property type="term" value="F:oxidoreductase activity, acting on paired donors, with incorporation or reduction of molecular oxygen"/>
    <property type="evidence" value="ECO:0007669"/>
    <property type="project" value="InterPro"/>
</dbReference>
<dbReference type="GO" id="GO:0020037">
    <property type="term" value="F:heme binding"/>
    <property type="evidence" value="ECO:0007669"/>
    <property type="project" value="InterPro"/>
</dbReference>
<protein>
    <submittedName>
        <fullName evidence="3">Benzoate 4-monooxygenase cytochrome P450</fullName>
    </submittedName>
</protein>
<organism evidence="3 4">
    <name type="scientific">Aspergillus niger</name>
    <dbReference type="NCBI Taxonomy" id="5061"/>
    <lineage>
        <taxon>Eukaryota</taxon>
        <taxon>Fungi</taxon>
        <taxon>Dikarya</taxon>
        <taxon>Ascomycota</taxon>
        <taxon>Pezizomycotina</taxon>
        <taxon>Eurotiomycetes</taxon>
        <taxon>Eurotiomycetidae</taxon>
        <taxon>Eurotiales</taxon>
        <taxon>Aspergillaceae</taxon>
        <taxon>Aspergillus</taxon>
        <taxon>Aspergillus subgen. Circumdati</taxon>
    </lineage>
</organism>
<evidence type="ECO:0000313" key="4">
    <source>
        <dbReference type="Proteomes" id="UP000068243"/>
    </source>
</evidence>
<dbReference type="AlphaFoldDB" id="A0A100IRI6"/>
<dbReference type="PANTHER" id="PTHR24148">
    <property type="entry name" value="ANKYRIN REPEAT DOMAIN-CONTAINING PROTEIN 39 HOMOLOG-RELATED"/>
    <property type="match status" value="1"/>
</dbReference>
<dbReference type="VEuPathDB" id="FungiDB:ATCC64974_33640"/>
<dbReference type="InterPro" id="IPR052895">
    <property type="entry name" value="HetReg/Transcr_Mod"/>
</dbReference>
<dbReference type="GO" id="GO:0005506">
    <property type="term" value="F:iron ion binding"/>
    <property type="evidence" value="ECO:0007669"/>
    <property type="project" value="InterPro"/>
</dbReference>
<feature type="domain" description="Heterokaryon incompatibility" evidence="2">
    <location>
        <begin position="504"/>
        <end position="622"/>
    </location>
</feature>
<sequence length="1055" mass="119885">MTALTEGFQALVQRDLTWTLMPIVATVMIVIWIIRSTLHLRKIPGPWWAPYTRLWLFRALYSERCADIYLQVNREYGPLVRIGPNHLITNDPLIFRKVLGVRSKYTRGPWFDALQLDPHNANLITERHRQKHDALRAKMAPGYQGKDIPQMEHAIDQNLLTWLDYIQIHAVTTPDRHVAFDMARSIQWLLFDMVCHLCLGHPLGFIDQHEDCYGFQNVLETRLPIVEKFAIFTEVNTWIKMISHIPILRRVLPSPQDRDGIRAIMGVAQKTVNARIAQGIPPKHNETMLDSWLRNGVDGSLAVTEVTIALFAGSDTTATSIRALLLHIITNPLVYKRLTDEIRNAVTTTPVITERETKSLPYLQACILEGLRIFPPITALRERVVPPGGDTLNGVYIPEGTNIGLNLPGLLRNEVFGPDVDVFRPERWLEATPEQRQRMDRVHELMFNWGSQYLVSTMSQSQELYHKLDTTLKQIRLVTIEPGKWRDDIQCTLRETSLADSEPYETLSYVWGDHTNTKIITVNGRNFKATANLESALRHLRRDTPRTMWIDAICINQRDLGERASQVSMMRDIYQGSNTTVIWLGDGDERAESSFDLARRFYDQSHDILRRPWWTRAWVLQEAAVSAELLVACGTHEITWSPLCWLADIVFTGTYSSNFLGRISTRGLEEVLKIQRMREATKEGHIITLTQLFAWNRRQRSTDPKDKIFSLLGLAIDYLPGCIIRPDYSSYNTLLVVCLCLVEQSIRSDRLDVISLCQGSEKPQWPSWVPDWDVYTSEKAKTASPLVRLFAGGEQLNAKTFWCSLSSDYDASCCRLPKFEFHLHPVALTVLGISVGTIDSLAATYQPEEHEQWASSKPDPSHSWDSMPMKTLEEKSFVTMSIKVMKKARESGDGCGYASGGSLADAYLRTLMADTVGIGQRRTDFLQPLYLDEFVFSNSAPSDEDLEDDSGYVLGKSFIETYCTYASLFDSAITRATSYRRMMISSKGYIGLVPAKAQEGDHICVLRGCSVPVILRKKGEHYVLIGESYVHGIMDGEAFSQKWDPPLVEDAFTLV</sequence>
<dbReference type="PANTHER" id="PTHR24148:SF64">
    <property type="entry name" value="HETEROKARYON INCOMPATIBILITY DOMAIN-CONTAINING PROTEIN"/>
    <property type="match status" value="1"/>
</dbReference>
<dbReference type="EMBL" id="BCMY01000019">
    <property type="protein sequence ID" value="GAQ46007.1"/>
    <property type="molecule type" value="Genomic_DNA"/>
</dbReference>
<gene>
    <name evidence="3" type="ORF">ABL_08668</name>
</gene>
<reference evidence="4" key="1">
    <citation type="journal article" date="2016" name="Genome Announc.">
        <title>Draft genome sequence of Aspergillus niger strain An76.</title>
        <authorList>
            <person name="Gong W."/>
            <person name="Cheng Z."/>
            <person name="Zhang H."/>
            <person name="Liu L."/>
            <person name="Gao P."/>
            <person name="Wang L."/>
        </authorList>
    </citation>
    <scope>NUCLEOTIDE SEQUENCE [LARGE SCALE GENOMIC DNA]</scope>
    <source>
        <strain evidence="4">An76</strain>
    </source>
</reference>
<dbReference type="OrthoDB" id="2157530at2759"/>
<name>A0A100IRI6_ASPNG</name>